<evidence type="ECO:0000256" key="7">
    <source>
        <dbReference type="ARBA" id="ARBA00023136"/>
    </source>
</evidence>
<keyword evidence="6 8" id="KW-1133">Transmembrane helix</keyword>
<evidence type="ECO:0000256" key="4">
    <source>
        <dbReference type="ARBA" id="ARBA00022679"/>
    </source>
</evidence>
<evidence type="ECO:0000313" key="11">
    <source>
        <dbReference type="Proteomes" id="UP000178017"/>
    </source>
</evidence>
<evidence type="ECO:0000256" key="1">
    <source>
        <dbReference type="ARBA" id="ARBA00004651"/>
    </source>
</evidence>
<dbReference type="PANTHER" id="PTHR33908">
    <property type="entry name" value="MANNOSYLTRANSFERASE YKCB-RELATED"/>
    <property type="match status" value="1"/>
</dbReference>
<evidence type="ECO:0000256" key="3">
    <source>
        <dbReference type="ARBA" id="ARBA00022676"/>
    </source>
</evidence>
<keyword evidence="5 8" id="KW-0812">Transmembrane</keyword>
<dbReference type="GO" id="GO:0010041">
    <property type="term" value="P:response to iron(III) ion"/>
    <property type="evidence" value="ECO:0007669"/>
    <property type="project" value="TreeGrafter"/>
</dbReference>
<feature type="domain" description="Glycosyltransferase RgtA/B/C/D-like" evidence="9">
    <location>
        <begin position="50"/>
        <end position="194"/>
    </location>
</feature>
<feature type="non-terminal residue" evidence="10">
    <location>
        <position position="1"/>
    </location>
</feature>
<comment type="subcellular location">
    <subcellularLocation>
        <location evidence="1">Cell membrane</location>
        <topology evidence="1">Multi-pass membrane protein</topology>
    </subcellularLocation>
</comment>
<dbReference type="Proteomes" id="UP000178017">
    <property type="component" value="Unassembled WGS sequence"/>
</dbReference>
<accession>A0A1F5MJG5</accession>
<feature type="transmembrane region" description="Helical" evidence="8">
    <location>
        <begin position="59"/>
        <end position="77"/>
    </location>
</feature>
<dbReference type="GO" id="GO:0009103">
    <property type="term" value="P:lipopolysaccharide biosynthetic process"/>
    <property type="evidence" value="ECO:0007669"/>
    <property type="project" value="UniProtKB-ARBA"/>
</dbReference>
<feature type="transmembrane region" description="Helical" evidence="8">
    <location>
        <begin position="180"/>
        <end position="202"/>
    </location>
</feature>
<organism evidence="10 11">
    <name type="scientific">Candidatus Daviesbacteria bacterium RIFCSPLOWO2_01_FULL_40_24</name>
    <dbReference type="NCBI Taxonomy" id="1797787"/>
    <lineage>
        <taxon>Bacteria</taxon>
        <taxon>Candidatus Daviesiibacteriota</taxon>
    </lineage>
</organism>
<keyword evidence="7 8" id="KW-0472">Membrane</keyword>
<protein>
    <recommendedName>
        <fullName evidence="9">Glycosyltransferase RgtA/B/C/D-like domain-containing protein</fullName>
    </recommendedName>
</protein>
<feature type="transmembrane region" description="Helical" evidence="8">
    <location>
        <begin position="358"/>
        <end position="378"/>
    </location>
</feature>
<evidence type="ECO:0000259" key="9">
    <source>
        <dbReference type="Pfam" id="PF13231"/>
    </source>
</evidence>
<evidence type="ECO:0000256" key="5">
    <source>
        <dbReference type="ARBA" id="ARBA00022692"/>
    </source>
</evidence>
<dbReference type="AlphaFoldDB" id="A0A1F5MJG5"/>
<evidence type="ECO:0000256" key="8">
    <source>
        <dbReference type="SAM" id="Phobius"/>
    </source>
</evidence>
<evidence type="ECO:0000313" key="10">
    <source>
        <dbReference type="EMBL" id="OGE65493.1"/>
    </source>
</evidence>
<feature type="transmembrane region" description="Helical" evidence="8">
    <location>
        <begin position="310"/>
        <end position="327"/>
    </location>
</feature>
<evidence type="ECO:0000256" key="2">
    <source>
        <dbReference type="ARBA" id="ARBA00022475"/>
    </source>
</evidence>
<keyword evidence="2" id="KW-1003">Cell membrane</keyword>
<reference evidence="10 11" key="1">
    <citation type="journal article" date="2016" name="Nat. Commun.">
        <title>Thousands of microbial genomes shed light on interconnected biogeochemical processes in an aquifer system.</title>
        <authorList>
            <person name="Anantharaman K."/>
            <person name="Brown C.T."/>
            <person name="Hug L.A."/>
            <person name="Sharon I."/>
            <person name="Castelle C.J."/>
            <person name="Probst A.J."/>
            <person name="Thomas B.C."/>
            <person name="Singh A."/>
            <person name="Wilkins M.J."/>
            <person name="Karaoz U."/>
            <person name="Brodie E.L."/>
            <person name="Williams K.H."/>
            <person name="Hubbard S.S."/>
            <person name="Banfield J.F."/>
        </authorList>
    </citation>
    <scope>NUCLEOTIDE SEQUENCE [LARGE SCALE GENOMIC DNA]</scope>
</reference>
<keyword evidence="4" id="KW-0808">Transferase</keyword>
<dbReference type="Pfam" id="PF13231">
    <property type="entry name" value="PMT_2"/>
    <property type="match status" value="1"/>
</dbReference>
<keyword evidence="3" id="KW-0328">Glycosyltransferase</keyword>
<proteinExistence type="predicted"/>
<comment type="caution">
    <text evidence="10">The sequence shown here is derived from an EMBL/GenBank/DDBJ whole genome shotgun (WGS) entry which is preliminary data.</text>
</comment>
<gene>
    <name evidence="10" type="ORF">A3B49_01225</name>
</gene>
<dbReference type="InterPro" id="IPR038731">
    <property type="entry name" value="RgtA/B/C-like"/>
</dbReference>
<feature type="transmembrane region" description="Helical" evidence="8">
    <location>
        <begin position="286"/>
        <end position="303"/>
    </location>
</feature>
<dbReference type="GO" id="GO:0016763">
    <property type="term" value="F:pentosyltransferase activity"/>
    <property type="evidence" value="ECO:0007669"/>
    <property type="project" value="TreeGrafter"/>
</dbReference>
<sequence>VPLYGDELTIALDSYSLLKNGTDQLGNPWPVTFEMGAGRPAGYVYGSIPFVALFGPNYLGVRLLSLLSGVGLIYLLYLFSKRFFSEKTALATAFLAATSPWGINLSRAGFETNFALFLLILGTVLVIYLEKRRWYLILSALSFGLVIHAYPTYKLTLPLYLISLLWFTNSVKTLFSKKQILVTMISTLILTAAVVLSVLQTIQNNSESRFVDINIFSSKDIAESITQKINSERTISQIPQLIKPILLNKYLEYAFLYTENYLKNLSFDFLFLHGDGNPRHNMSVSGGFYLVELIFILLGAISLLNKNKRLLVFLISWVMVAPLATALVGNPHFLRSAMMLPPLIILSAMGLSNLTVRLRWILVIIFIAQILLFSQRLYFLAPFEFGRFWSESAKLATDYVEKNKTQYRYVILSDRIDNLEYAYPAYTNIDPKDVINQNKSRSYLSSVRFKQFGNVYIGSLQNSQIQEFVKSLNGNVLYIGSATDTLVLEGADIIHTSDKNPALVIKSYDK</sequence>
<dbReference type="PANTHER" id="PTHR33908:SF3">
    <property type="entry name" value="UNDECAPRENYL PHOSPHATE-ALPHA-4-AMINO-4-DEOXY-L-ARABINOSE ARABINOSYL TRANSFERASE"/>
    <property type="match status" value="1"/>
</dbReference>
<evidence type="ECO:0000256" key="6">
    <source>
        <dbReference type="ARBA" id="ARBA00022989"/>
    </source>
</evidence>
<dbReference type="GO" id="GO:0005886">
    <property type="term" value="C:plasma membrane"/>
    <property type="evidence" value="ECO:0007669"/>
    <property type="project" value="UniProtKB-SubCell"/>
</dbReference>
<feature type="transmembrane region" description="Helical" evidence="8">
    <location>
        <begin position="333"/>
        <end position="351"/>
    </location>
</feature>
<dbReference type="EMBL" id="MFDO01000018">
    <property type="protein sequence ID" value="OGE65493.1"/>
    <property type="molecule type" value="Genomic_DNA"/>
</dbReference>
<name>A0A1F5MJG5_9BACT</name>
<feature type="transmembrane region" description="Helical" evidence="8">
    <location>
        <begin position="112"/>
        <end position="129"/>
    </location>
</feature>
<dbReference type="InterPro" id="IPR050297">
    <property type="entry name" value="LipidA_mod_glycosyltrf_83"/>
</dbReference>